<organism evidence="1 2">
    <name type="scientific">Phytophthora megakarya</name>
    <dbReference type="NCBI Taxonomy" id="4795"/>
    <lineage>
        <taxon>Eukaryota</taxon>
        <taxon>Sar</taxon>
        <taxon>Stramenopiles</taxon>
        <taxon>Oomycota</taxon>
        <taxon>Peronosporomycetes</taxon>
        <taxon>Peronosporales</taxon>
        <taxon>Peronosporaceae</taxon>
        <taxon>Phytophthora</taxon>
    </lineage>
</organism>
<proteinExistence type="predicted"/>
<reference evidence="2" key="1">
    <citation type="submission" date="2017-03" db="EMBL/GenBank/DDBJ databases">
        <title>Phytopthora megakarya and P. palmivora, two closely related causual agents of cacao black pod achieved similar genome size and gene model numbers by different mechanisms.</title>
        <authorList>
            <person name="Ali S."/>
            <person name="Shao J."/>
            <person name="Larry D.J."/>
            <person name="Kronmiller B."/>
            <person name="Shen D."/>
            <person name="Strem M.D."/>
            <person name="Melnick R.L."/>
            <person name="Guiltinan M.J."/>
            <person name="Tyler B.M."/>
            <person name="Meinhardt L.W."/>
            <person name="Bailey B.A."/>
        </authorList>
    </citation>
    <scope>NUCLEOTIDE SEQUENCE [LARGE SCALE GENOMIC DNA]</scope>
    <source>
        <strain evidence="2">zdho120</strain>
    </source>
</reference>
<evidence type="ECO:0000313" key="2">
    <source>
        <dbReference type="Proteomes" id="UP000198211"/>
    </source>
</evidence>
<evidence type="ECO:0000313" key="1">
    <source>
        <dbReference type="EMBL" id="OWZ05672.1"/>
    </source>
</evidence>
<protein>
    <submittedName>
        <fullName evidence="1">Uncharacterized protein</fullName>
    </submittedName>
</protein>
<dbReference type="EMBL" id="NBNE01004314">
    <property type="protein sequence ID" value="OWZ05672.1"/>
    <property type="molecule type" value="Genomic_DNA"/>
</dbReference>
<keyword evidence="2" id="KW-1185">Reference proteome</keyword>
<gene>
    <name evidence="1" type="ORF">PHMEG_00022196</name>
</gene>
<dbReference type="STRING" id="4795.A0A225VK28"/>
<accession>A0A225VK28</accession>
<comment type="caution">
    <text evidence="1">The sequence shown here is derived from an EMBL/GenBank/DDBJ whole genome shotgun (WGS) entry which is preliminary data.</text>
</comment>
<dbReference type="Proteomes" id="UP000198211">
    <property type="component" value="Unassembled WGS sequence"/>
</dbReference>
<name>A0A225VK28_9STRA</name>
<sequence>MYENVMDADDVTMENRNSEVTDADTNVYIRPLAENYDSVDTIIKPDVLDPETPRLYFVLPSDRFIGFRYQRYLNSNHKSMTAPSYANARKISQFAMEVKLV</sequence>
<dbReference type="OrthoDB" id="94331at2759"/>
<dbReference type="AlphaFoldDB" id="A0A225VK28"/>